<evidence type="ECO:0000313" key="3">
    <source>
        <dbReference type="Proteomes" id="UP000007721"/>
    </source>
</evidence>
<dbReference type="SMART" id="SM00471">
    <property type="entry name" value="HDc"/>
    <property type="match status" value="1"/>
</dbReference>
<sequence>MSEISQEIAQRMATLLSGSIKGVGFYPSGHPAILNPLKEIVTIVEAALRARPEVRLGVVDGVLFVEKQLFFAPSTSIEELATRLQEKEITGIILSPGINVSGLARFVTLLGKNQLKAEQINTEISSQGITGLSIITAMDEDQEEIQQEEACLRTRHEALETVEQIFREVELGRIPGSDRISTVVREMASLAVKDSAALLALSMIKDYDNYTFNHSVNVGVISMTIASHMNLGREEIETVGMAGFLHDVGKVRIEKSILNKPGKLTTIEYEEMKKHTESGIEIIDKMKGINSKVAQAVLGHHIGYNRKGYPEWAREMPFTSMSEIVAAADCYDAITTVRVYQKPYNPREAIAHLQIIAGSYLNGDIVDKFKEMMGPYPVGTVVRLDNNEIAIVYRPNLQVPEAPKVKIVMDAAGRRLAMPLRRKLADEKGNTYARIVAVVDPLVKNIDIAGCLNMSSAR</sequence>
<gene>
    <name evidence="2" type="ordered locus">Geob_3705</name>
</gene>
<organism evidence="2 3">
    <name type="scientific">Geotalea daltonii (strain DSM 22248 / JCM 15807 / FRC-32)</name>
    <name type="common">Geobacter daltonii</name>
    <dbReference type="NCBI Taxonomy" id="316067"/>
    <lineage>
        <taxon>Bacteria</taxon>
        <taxon>Pseudomonadati</taxon>
        <taxon>Thermodesulfobacteriota</taxon>
        <taxon>Desulfuromonadia</taxon>
        <taxon>Geobacterales</taxon>
        <taxon>Geobacteraceae</taxon>
        <taxon>Geotalea</taxon>
    </lineage>
</organism>
<dbReference type="AlphaFoldDB" id="B9M723"/>
<evidence type="ECO:0000313" key="2">
    <source>
        <dbReference type="EMBL" id="ACM22044.1"/>
    </source>
</evidence>
<dbReference type="Proteomes" id="UP000007721">
    <property type="component" value="Chromosome"/>
</dbReference>
<protein>
    <submittedName>
        <fullName evidence="2">Cyclic diguanylate phosphodiesterase</fullName>
    </submittedName>
</protein>
<dbReference type="EMBL" id="CP001390">
    <property type="protein sequence ID" value="ACM22044.1"/>
    <property type="molecule type" value="Genomic_DNA"/>
</dbReference>
<keyword evidence="3" id="KW-1185">Reference proteome</keyword>
<dbReference type="InterPro" id="IPR006674">
    <property type="entry name" value="HD_domain"/>
</dbReference>
<proteinExistence type="predicted"/>
<dbReference type="PANTHER" id="PTHR43155">
    <property type="entry name" value="CYCLIC DI-GMP PHOSPHODIESTERASE PA4108-RELATED"/>
    <property type="match status" value="1"/>
</dbReference>
<dbReference type="STRING" id="316067.Geob_3705"/>
<dbReference type="CDD" id="cd00077">
    <property type="entry name" value="HDc"/>
    <property type="match status" value="1"/>
</dbReference>
<accession>B9M723</accession>
<dbReference type="InterPro" id="IPR037522">
    <property type="entry name" value="HD_GYP_dom"/>
</dbReference>
<dbReference type="Pfam" id="PF01966">
    <property type="entry name" value="HD"/>
    <property type="match status" value="1"/>
</dbReference>
<dbReference type="PROSITE" id="PS51832">
    <property type="entry name" value="HD_GYP"/>
    <property type="match status" value="1"/>
</dbReference>
<dbReference type="RefSeq" id="WP_012648770.1">
    <property type="nucleotide sequence ID" value="NC_011979.1"/>
</dbReference>
<dbReference type="OrthoDB" id="9802066at2"/>
<dbReference type="eggNOG" id="COG2206">
    <property type="taxonomic scope" value="Bacteria"/>
</dbReference>
<dbReference type="PANTHER" id="PTHR43155:SF2">
    <property type="entry name" value="CYCLIC DI-GMP PHOSPHODIESTERASE PA4108"/>
    <property type="match status" value="1"/>
</dbReference>
<dbReference type="NCBIfam" id="TIGR00277">
    <property type="entry name" value="HDIG"/>
    <property type="match status" value="1"/>
</dbReference>
<reference evidence="2 3" key="1">
    <citation type="submission" date="2009-01" db="EMBL/GenBank/DDBJ databases">
        <title>Complete sequence of Geobacter sp. FRC-32.</title>
        <authorList>
            <consortium name="US DOE Joint Genome Institute"/>
            <person name="Lucas S."/>
            <person name="Copeland A."/>
            <person name="Lapidus A."/>
            <person name="Glavina del Rio T."/>
            <person name="Dalin E."/>
            <person name="Tice H."/>
            <person name="Bruce D."/>
            <person name="Goodwin L."/>
            <person name="Pitluck S."/>
            <person name="Saunders E."/>
            <person name="Brettin T."/>
            <person name="Detter J.C."/>
            <person name="Han C."/>
            <person name="Larimer F."/>
            <person name="Land M."/>
            <person name="Hauser L."/>
            <person name="Kyrpides N."/>
            <person name="Ovchinnikova G."/>
            <person name="Kostka J."/>
            <person name="Richardson P."/>
        </authorList>
    </citation>
    <scope>NUCLEOTIDE SEQUENCE [LARGE SCALE GENOMIC DNA]</scope>
    <source>
        <strain evidence="3">DSM 22248 / JCM 15807 / FRC-32</strain>
    </source>
</reference>
<dbReference type="Gene3D" id="1.10.3210.10">
    <property type="entry name" value="Hypothetical protein af1432"/>
    <property type="match status" value="1"/>
</dbReference>
<dbReference type="KEGG" id="geo:Geob_3705"/>
<name>B9M723_GEODF</name>
<feature type="domain" description="HD-GYP" evidence="1">
    <location>
        <begin position="189"/>
        <end position="385"/>
    </location>
</feature>
<dbReference type="SUPFAM" id="SSF109604">
    <property type="entry name" value="HD-domain/PDEase-like"/>
    <property type="match status" value="1"/>
</dbReference>
<evidence type="ECO:0000259" key="1">
    <source>
        <dbReference type="PROSITE" id="PS51832"/>
    </source>
</evidence>
<dbReference type="InterPro" id="IPR003607">
    <property type="entry name" value="HD/PDEase_dom"/>
</dbReference>
<dbReference type="HOGENOM" id="CLU_000445_92_1_7"/>
<dbReference type="InterPro" id="IPR006675">
    <property type="entry name" value="HDIG_dom"/>
</dbReference>